<sequence length="970" mass="110051">MKQSSLRGQTALNILAKVEIRSVTATSINASKIKQFLLYVPRDGHHFAFIHNNTLYYLLGHITAQDNVAIITTSLLSEFKKYVNRLEYADGRNRPPGNSNVIDILEELNRQLGVIQSRIAHHGETDALVSGSRGSKRQSSRVQETKDTLDEVVLLTSMAKRLINCRAVAELVDETYHATLSWFEDNLRYAQDPSEAETDLDTILKMYHFYKYHRQANRDLAVKFKAFAQASNKKRPPFTITDVQEIHQPGSEYMRDVSYKLAAESFVDHDYSNLLFPMISTDVEVLRYFSARNLFFHEGLVYRLLHTPASKLAIPREQLDSLMEFCGAVSDRFFRAHATAPANTASIRSIASRARELANVGLNAATTKTYIQMSLTRAPTVTASTHAEKEINELVQQLLMILYNAYMFFVCLGCYSPTFLFHNRRKVIMEQQRSILVGSHTELNGIWENVSLNTNRIFHTWFTEEEFNEQIEGTSFGDRLYLYRDLVNKWGEMLFTFSTENTAMNVDVSNSVTADAIVKACAGVDETEASYDGLIPLSTHGEFAQIFVNVVVIPQFNDIMGLEYQSFKEHGYLKLMKLIYAIQLLLPEQLVLYQNLSSLYNLMYLAPKIHTGAFNAIYVLMHDTNTALEDIGGKKTAFKPSILVDLVIQSVLYNITTTINPIMENTLRSNEKTVTSYLDHVKRCAAILLTEGRLDFHPHVVTLKYEGKTVMTVPMAEFHATCLYMKKRGDALSDKMAFIENSLRQIRYRLGYLSDGINTVKRYVAGHSAYRQFLKFLSNLTMSIKSIEERLSYSVSSCQKTLFLFSATVRRLQRAVDAFSPDNIAKNGVAECTTEAIGIRDTSSKLHKIPRQATERPAKDIYEVVNYIFKTPPHVSTDHVVYGMSSEVNRPLATLMYSNVFHGRFAHLEDKSKIAGWYVSTKERAQHDLINPLNVKADIVVEGIVSLPSSVQRDEDVRSELRSEQPGVRG</sequence>
<evidence type="ECO:0000313" key="3">
    <source>
        <dbReference type="EMBL" id="XBH23678.1"/>
    </source>
</evidence>
<dbReference type="InterPro" id="IPR007611">
    <property type="entry name" value="Herpes_U30"/>
</dbReference>
<keyword evidence="1" id="KW-0920">Virion tegument</keyword>
<dbReference type="GO" id="GO:0044423">
    <property type="term" value="C:virion component"/>
    <property type="evidence" value="ECO:0007669"/>
    <property type="project" value="UniProtKB-KW"/>
</dbReference>
<dbReference type="GO" id="GO:0019068">
    <property type="term" value="P:virion assembly"/>
    <property type="evidence" value="ECO:0007669"/>
    <property type="project" value="InterPro"/>
</dbReference>
<reference evidence="3" key="2">
    <citation type="submission" date="2024-02" db="EMBL/GenBank/DDBJ databases">
        <authorList>
            <person name="Hu B."/>
        </authorList>
    </citation>
    <scope>NUCLEOTIDE SEQUENCE</scope>
    <source>
        <strain evidence="3">1A/Kenya/BAT2584/2015</strain>
    </source>
</reference>
<accession>A0AAU7E1T6</accession>
<dbReference type="Pfam" id="PF04523">
    <property type="entry name" value="Herpes_U30"/>
    <property type="match status" value="1"/>
</dbReference>
<organism evidence="3">
    <name type="scientific">Cardioderma bat herpesvirus</name>
    <dbReference type="NCBI Taxonomy" id="3141914"/>
    <lineage>
        <taxon>Viruses</taxon>
        <taxon>Duplodnaviria</taxon>
        <taxon>Heunggongvirae</taxon>
        <taxon>Peploviricota</taxon>
        <taxon>Herviviricetes</taxon>
        <taxon>Herpesvirales</taxon>
    </lineage>
</organism>
<keyword evidence="2" id="KW-0946">Virion</keyword>
<reference evidence="3" key="1">
    <citation type="journal article" date="2024" name="Microbiome">
        <title>Substantial viral diversity in bats and rodents from East Africa: insights into evolution, recombination, and cocirculation.</title>
        <authorList>
            <person name="Wang D."/>
            <person name="Yang X."/>
            <person name="Ren Z."/>
            <person name="Hu B."/>
            <person name="Zhao H."/>
            <person name="Yang K."/>
            <person name="Shi P."/>
            <person name="Zhang Z."/>
            <person name="Feng Q."/>
            <person name="Nawenja C.V."/>
            <person name="Obanda V."/>
            <person name="Robert K."/>
            <person name="Nalikka B."/>
            <person name="Waruhiu C.N."/>
            <person name="Ochola G.O."/>
            <person name="Onyuok S.O."/>
            <person name="Ochieng H."/>
            <person name="Li B."/>
            <person name="Zhu Y."/>
            <person name="Si H."/>
            <person name="Yin J."/>
            <person name="Kristiansen K."/>
            <person name="Jin X."/>
            <person name="Xu X."/>
            <person name="Xiao M."/>
            <person name="Agwanda B."/>
            <person name="Ommeh S."/>
            <person name="Li J."/>
            <person name="Shi Z.L."/>
        </authorList>
    </citation>
    <scope>NUCLEOTIDE SEQUENCE</scope>
    <source>
        <strain evidence="3">1A/Kenya/BAT2584/2015</strain>
    </source>
</reference>
<evidence type="ECO:0000256" key="2">
    <source>
        <dbReference type="ARBA" id="ARBA00022844"/>
    </source>
</evidence>
<dbReference type="EMBL" id="PP711848">
    <property type="protein sequence ID" value="XBH23678.1"/>
    <property type="molecule type" value="Genomic_DNA"/>
</dbReference>
<name>A0AAU7E1T6_9VIRU</name>
<protein>
    <submittedName>
        <fullName evidence="3">Tegument protein UL37</fullName>
    </submittedName>
</protein>
<evidence type="ECO:0000256" key="1">
    <source>
        <dbReference type="ARBA" id="ARBA00022580"/>
    </source>
</evidence>
<proteinExistence type="predicted"/>